<name>A0A9E7V286_9RHAB</name>
<dbReference type="EMBL" id="ON746523">
    <property type="protein sequence ID" value="UYL95567.1"/>
    <property type="molecule type" value="Viral_cRNA"/>
</dbReference>
<feature type="compositionally biased region" description="Polar residues" evidence="1">
    <location>
        <begin position="182"/>
        <end position="196"/>
    </location>
</feature>
<reference evidence="2" key="1">
    <citation type="submission" date="2022-05" db="EMBL/GenBank/DDBJ databases">
        <authorList>
            <person name="Cao W."/>
            <person name="Jia N."/>
            <person name="Lam T.T.-Y."/>
            <person name="Ni X."/>
            <person name="Liu J."/>
        </authorList>
    </citation>
    <scope>NUCLEOTIDE SEQUENCE</scope>
    <source>
        <strain evidence="2">TIGMIC 1</strain>
    </source>
</reference>
<evidence type="ECO:0000256" key="1">
    <source>
        <dbReference type="SAM" id="MobiDB-lite"/>
    </source>
</evidence>
<feature type="region of interest" description="Disordered" evidence="1">
    <location>
        <begin position="165"/>
        <end position="196"/>
    </location>
</feature>
<evidence type="ECO:0000313" key="2">
    <source>
        <dbReference type="EMBL" id="UYL95567.1"/>
    </source>
</evidence>
<accession>A0A9E7V286</accession>
<proteinExistence type="predicted"/>
<organism evidence="2">
    <name type="scientific">Tongren Rhabd tick virus 1</name>
    <dbReference type="NCBI Taxonomy" id="2972325"/>
    <lineage>
        <taxon>Viruses</taxon>
        <taxon>Riboviria</taxon>
        <taxon>Orthornavirae</taxon>
        <taxon>Negarnaviricota</taxon>
        <taxon>Haploviricotina</taxon>
        <taxon>Monjiviricetes</taxon>
        <taxon>Mononegavirales</taxon>
        <taxon>Rhabdoviridae</taxon>
        <taxon>Deltarhabdovirinae</taxon>
        <taxon>Betaricinrhavirus</taxon>
        <taxon>Betaricinrhavirus tongren</taxon>
    </lineage>
</organism>
<protein>
    <submittedName>
        <fullName evidence="2">Uncharacterized protein</fullName>
    </submittedName>
</protein>
<sequence>MNPCQVEAYGFHEYEGRSETFYPAALARNLLTAFPYIPLSDIGLAFLAEDLQDALSKEVTILSRVRGPTTITNEIEIGSCYSTPCLTTGEEVELRAASPEDGTSPIGLLGLARFHLTLILRPLLSAQAVRLSLENHTMQPLPSQDTLLSCAILGIPRVPQLRPRRELLPAGSPGPSAEVDKTSGSLLDSPDVSSVE</sequence>